<evidence type="ECO:0000256" key="1">
    <source>
        <dbReference type="ARBA" id="ARBA00005396"/>
    </source>
</evidence>
<name>A0ABM1C1B9_LIMPO</name>
<evidence type="ECO:0000256" key="4">
    <source>
        <dbReference type="ARBA" id="ARBA00022775"/>
    </source>
</evidence>
<feature type="compositionally biased region" description="Acidic residues" evidence="6">
    <location>
        <begin position="121"/>
        <end position="130"/>
    </location>
</feature>
<dbReference type="SUPFAM" id="SSF58038">
    <property type="entry name" value="SNARE fusion complex"/>
    <property type="match status" value="1"/>
</dbReference>
<gene>
    <name evidence="8" type="primary">LOC106476404</name>
</gene>
<dbReference type="RefSeq" id="XP_013792518.1">
    <property type="nucleotide sequence ID" value="XM_013937064.1"/>
</dbReference>
<accession>A0ABM1C1B9</accession>
<feature type="compositionally biased region" description="Basic and acidic residues" evidence="6">
    <location>
        <begin position="42"/>
        <end position="99"/>
    </location>
</feature>
<evidence type="ECO:0000256" key="6">
    <source>
        <dbReference type="SAM" id="MobiDB-lite"/>
    </source>
</evidence>
<dbReference type="InterPro" id="IPR008849">
    <property type="entry name" value="Synaphin"/>
</dbReference>
<dbReference type="PANTHER" id="PTHR16705:SF4">
    <property type="entry name" value="COMPLEXIN"/>
    <property type="match status" value="1"/>
</dbReference>
<dbReference type="Proteomes" id="UP000694941">
    <property type="component" value="Unplaced"/>
</dbReference>
<comment type="similarity">
    <text evidence="1">Belongs to the complexin/synaphin family.</text>
</comment>
<dbReference type="PANTHER" id="PTHR16705">
    <property type="entry name" value="COMPLEXIN"/>
    <property type="match status" value="1"/>
</dbReference>
<evidence type="ECO:0000256" key="3">
    <source>
        <dbReference type="ARBA" id="ARBA00022483"/>
    </source>
</evidence>
<sequence length="145" mass="16612">MAAVNMGSKITVKRGKERTDSSLLTLICWSSTGQMGGEGESQEDKSEAEQAEQERLEALQEAEDRRKEKHRKLEEEREKMRQEIRDKYGIKKREEKEAEMNQAIAEGGLNRRKKTPAELAAEQEAEELDDFTSKSTICFKEDLMA</sequence>
<protein>
    <submittedName>
        <fullName evidence="8">Complexin-like</fullName>
    </submittedName>
</protein>
<comment type="function">
    <text evidence="5">Positively regulates a late step in synaptic vesicle exocytosis.</text>
</comment>
<dbReference type="GeneID" id="106476404"/>
<dbReference type="Gene3D" id="1.20.5.580">
    <property type="entry name" value="Single Helix bin"/>
    <property type="match status" value="1"/>
</dbReference>
<dbReference type="CDD" id="cd22808">
    <property type="entry name" value="Complexin_NTD_CPLX_I_II"/>
    <property type="match status" value="1"/>
</dbReference>
<keyword evidence="7" id="KW-1185">Reference proteome</keyword>
<reference evidence="8" key="1">
    <citation type="submission" date="2025-08" db="UniProtKB">
        <authorList>
            <consortium name="RefSeq"/>
        </authorList>
    </citation>
    <scope>IDENTIFICATION</scope>
    <source>
        <tissue evidence="8">Muscle</tissue>
    </source>
</reference>
<evidence type="ECO:0000256" key="5">
    <source>
        <dbReference type="ARBA" id="ARBA00037297"/>
    </source>
</evidence>
<evidence type="ECO:0000256" key="2">
    <source>
        <dbReference type="ARBA" id="ARBA00022448"/>
    </source>
</evidence>
<keyword evidence="3" id="KW-0268">Exocytosis</keyword>
<keyword evidence="2" id="KW-0813">Transport</keyword>
<evidence type="ECO:0000313" key="8">
    <source>
        <dbReference type="RefSeq" id="XP_013792518.1"/>
    </source>
</evidence>
<keyword evidence="4" id="KW-0532">Neurotransmitter transport</keyword>
<evidence type="ECO:0000313" key="7">
    <source>
        <dbReference type="Proteomes" id="UP000694941"/>
    </source>
</evidence>
<dbReference type="Pfam" id="PF05835">
    <property type="entry name" value="Synaphin"/>
    <property type="match status" value="1"/>
</dbReference>
<organism evidence="7 8">
    <name type="scientific">Limulus polyphemus</name>
    <name type="common">Atlantic horseshoe crab</name>
    <dbReference type="NCBI Taxonomy" id="6850"/>
    <lineage>
        <taxon>Eukaryota</taxon>
        <taxon>Metazoa</taxon>
        <taxon>Ecdysozoa</taxon>
        <taxon>Arthropoda</taxon>
        <taxon>Chelicerata</taxon>
        <taxon>Merostomata</taxon>
        <taxon>Xiphosura</taxon>
        <taxon>Limulidae</taxon>
        <taxon>Limulus</taxon>
    </lineage>
</organism>
<proteinExistence type="inferred from homology"/>
<feature type="region of interest" description="Disordered" evidence="6">
    <location>
        <begin position="30"/>
        <end position="145"/>
    </location>
</feature>